<dbReference type="PANTHER" id="PTHR46663:SF2">
    <property type="entry name" value="GGDEF DOMAIN-CONTAINING PROTEIN"/>
    <property type="match status" value="1"/>
</dbReference>
<keyword evidence="4" id="KW-1185">Reference proteome</keyword>
<dbReference type="InParanoid" id="A0A3N1G9U9"/>
<accession>A0A3N1G9U9</accession>
<dbReference type="Gene3D" id="3.30.70.270">
    <property type="match status" value="1"/>
</dbReference>
<dbReference type="OrthoDB" id="23692at2"/>
<dbReference type="Proteomes" id="UP000276232">
    <property type="component" value="Unassembled WGS sequence"/>
</dbReference>
<comment type="caution">
    <text evidence="3">The sequence shown here is derived from an EMBL/GenBank/DDBJ whole genome shotgun (WGS) entry which is preliminary data.</text>
</comment>
<dbReference type="CDD" id="cd01949">
    <property type="entry name" value="GGDEF"/>
    <property type="match status" value="1"/>
</dbReference>
<dbReference type="InterPro" id="IPR052163">
    <property type="entry name" value="DGC-Regulatory_Protein"/>
</dbReference>
<reference evidence="3 4" key="1">
    <citation type="journal article" date="2015" name="Stand. Genomic Sci.">
        <title>Genomic Encyclopedia of Bacterial and Archaeal Type Strains, Phase III: the genomes of soil and plant-associated and newly described type strains.</title>
        <authorList>
            <person name="Whitman W.B."/>
            <person name="Woyke T."/>
            <person name="Klenk H.P."/>
            <person name="Zhou Y."/>
            <person name="Lilburn T.G."/>
            <person name="Beck B.J."/>
            <person name="De Vos P."/>
            <person name="Vandamme P."/>
            <person name="Eisen J.A."/>
            <person name="Garrity G."/>
            <person name="Hugenholtz P."/>
            <person name="Kyrpides N.C."/>
        </authorList>
    </citation>
    <scope>NUCLEOTIDE SEQUENCE [LARGE SCALE GENOMIC DNA]</scope>
    <source>
        <strain evidence="3 4">CECT 7306</strain>
    </source>
</reference>
<sequence>MTGEEPVDGLLSFEAASARVLSCLQEQLPLGMWAITRRDGEEQVFVDVRDDTFGFAPGDVASWEGSLCRRMVAGAPRLAHDTAAVEEYAATAPVQQWPVGAYVGAPIRLEDGHLYGTLCGYHPRSVAAGEVERLAPVLDLLADLLAQVLLSERLRAQAREREAELHRLATHDGLTGLATRAVFHDRLAHALDLHRSDGRAITVLLMDLDDFKGVNDTHGHAVGDDLLVQVAARWAAMVSPGNTLARLGGDEFALLVEDDTPLERITAVARGVLAGQSYDVAGAPRTVGVSAGLVHLDATTPPTTAAEVLVRADTAMYAAKRSGKHHLVVHEPAVRDTAHRIPSQPAPGRPSPTRAA</sequence>
<protein>
    <submittedName>
        <fullName evidence="3">Diguanylate cyclase (GGDEF)-like protein</fullName>
    </submittedName>
</protein>
<evidence type="ECO:0000259" key="2">
    <source>
        <dbReference type="PROSITE" id="PS50887"/>
    </source>
</evidence>
<dbReference type="InterPro" id="IPR043128">
    <property type="entry name" value="Rev_trsase/Diguanyl_cyclase"/>
</dbReference>
<dbReference type="SMART" id="SM00267">
    <property type="entry name" value="GGDEF"/>
    <property type="match status" value="1"/>
</dbReference>
<feature type="domain" description="GGDEF" evidence="2">
    <location>
        <begin position="199"/>
        <end position="332"/>
    </location>
</feature>
<dbReference type="InterPro" id="IPR003018">
    <property type="entry name" value="GAF"/>
</dbReference>
<dbReference type="Pfam" id="PF01590">
    <property type="entry name" value="GAF"/>
    <property type="match status" value="1"/>
</dbReference>
<evidence type="ECO:0000313" key="4">
    <source>
        <dbReference type="Proteomes" id="UP000276232"/>
    </source>
</evidence>
<dbReference type="Gene3D" id="3.30.450.40">
    <property type="match status" value="1"/>
</dbReference>
<dbReference type="InterPro" id="IPR029787">
    <property type="entry name" value="Nucleotide_cyclase"/>
</dbReference>
<dbReference type="NCBIfam" id="TIGR00254">
    <property type="entry name" value="GGDEF"/>
    <property type="match status" value="1"/>
</dbReference>
<dbReference type="SMART" id="SM00065">
    <property type="entry name" value="GAF"/>
    <property type="match status" value="1"/>
</dbReference>
<dbReference type="SUPFAM" id="SSF55073">
    <property type="entry name" value="Nucleotide cyclase"/>
    <property type="match status" value="1"/>
</dbReference>
<proteinExistence type="predicted"/>
<dbReference type="SUPFAM" id="SSF55781">
    <property type="entry name" value="GAF domain-like"/>
    <property type="match status" value="1"/>
</dbReference>
<evidence type="ECO:0000313" key="3">
    <source>
        <dbReference type="EMBL" id="ROP27013.1"/>
    </source>
</evidence>
<dbReference type="RefSeq" id="WP_123381014.1">
    <property type="nucleotide sequence ID" value="NZ_RJKN01000008.1"/>
</dbReference>
<dbReference type="Pfam" id="PF00990">
    <property type="entry name" value="GGDEF"/>
    <property type="match status" value="1"/>
</dbReference>
<gene>
    <name evidence="3" type="ORF">EDC03_2941</name>
</gene>
<name>A0A3N1G9U9_9ACTN</name>
<organism evidence="3 4">
    <name type="scientific">Pseudokineococcus lusitanus</name>
    <dbReference type="NCBI Taxonomy" id="763993"/>
    <lineage>
        <taxon>Bacteria</taxon>
        <taxon>Bacillati</taxon>
        <taxon>Actinomycetota</taxon>
        <taxon>Actinomycetes</taxon>
        <taxon>Kineosporiales</taxon>
        <taxon>Kineosporiaceae</taxon>
        <taxon>Pseudokineococcus</taxon>
    </lineage>
</organism>
<dbReference type="EMBL" id="RJKN01000008">
    <property type="protein sequence ID" value="ROP27013.1"/>
    <property type="molecule type" value="Genomic_DNA"/>
</dbReference>
<feature type="region of interest" description="Disordered" evidence="1">
    <location>
        <begin position="336"/>
        <end position="356"/>
    </location>
</feature>
<dbReference type="InterPro" id="IPR000160">
    <property type="entry name" value="GGDEF_dom"/>
</dbReference>
<evidence type="ECO:0000256" key="1">
    <source>
        <dbReference type="SAM" id="MobiDB-lite"/>
    </source>
</evidence>
<dbReference type="PROSITE" id="PS50887">
    <property type="entry name" value="GGDEF"/>
    <property type="match status" value="1"/>
</dbReference>
<dbReference type="AlphaFoldDB" id="A0A3N1G9U9"/>
<dbReference type="PANTHER" id="PTHR46663">
    <property type="entry name" value="DIGUANYLATE CYCLASE DGCT-RELATED"/>
    <property type="match status" value="1"/>
</dbReference>
<dbReference type="InterPro" id="IPR029016">
    <property type="entry name" value="GAF-like_dom_sf"/>
</dbReference>